<proteinExistence type="predicted"/>
<keyword evidence="3" id="KW-0804">Transcription</keyword>
<evidence type="ECO:0000256" key="2">
    <source>
        <dbReference type="ARBA" id="ARBA00023125"/>
    </source>
</evidence>
<dbReference type="CDD" id="cd07377">
    <property type="entry name" value="WHTH_GntR"/>
    <property type="match status" value="1"/>
</dbReference>
<feature type="domain" description="HTH gntR-type" evidence="4">
    <location>
        <begin position="16"/>
        <end position="82"/>
    </location>
</feature>
<accession>A0ABP3RL07</accession>
<dbReference type="SUPFAM" id="SSF46785">
    <property type="entry name" value="Winged helix' DNA-binding domain"/>
    <property type="match status" value="1"/>
</dbReference>
<dbReference type="Pfam" id="PF07702">
    <property type="entry name" value="UTRA"/>
    <property type="match status" value="1"/>
</dbReference>
<dbReference type="SUPFAM" id="SSF64288">
    <property type="entry name" value="Chorismate lyase-like"/>
    <property type="match status" value="1"/>
</dbReference>
<dbReference type="PANTHER" id="PTHR44846">
    <property type="entry name" value="MANNOSYL-D-GLYCERATE TRANSPORT/METABOLISM SYSTEM REPRESSOR MNGR-RELATED"/>
    <property type="match status" value="1"/>
</dbReference>
<keyword evidence="6" id="KW-1185">Reference proteome</keyword>
<evidence type="ECO:0000256" key="3">
    <source>
        <dbReference type="ARBA" id="ARBA00023163"/>
    </source>
</evidence>
<dbReference type="InterPro" id="IPR036388">
    <property type="entry name" value="WH-like_DNA-bd_sf"/>
</dbReference>
<dbReference type="SMART" id="SM00345">
    <property type="entry name" value="HTH_GNTR"/>
    <property type="match status" value="1"/>
</dbReference>
<evidence type="ECO:0000256" key="1">
    <source>
        <dbReference type="ARBA" id="ARBA00023015"/>
    </source>
</evidence>
<dbReference type="SMART" id="SM00866">
    <property type="entry name" value="UTRA"/>
    <property type="match status" value="1"/>
</dbReference>
<dbReference type="RefSeq" id="WP_344602195.1">
    <property type="nucleotide sequence ID" value="NZ_BAAAHE010000007.1"/>
</dbReference>
<keyword evidence="2" id="KW-0238">DNA-binding</keyword>
<dbReference type="EMBL" id="BAAAHE010000007">
    <property type="protein sequence ID" value="GAA0609710.1"/>
    <property type="molecule type" value="Genomic_DNA"/>
</dbReference>
<evidence type="ECO:0000313" key="6">
    <source>
        <dbReference type="Proteomes" id="UP001500957"/>
    </source>
</evidence>
<keyword evidence="1" id="KW-0805">Transcription regulation</keyword>
<dbReference type="Pfam" id="PF00392">
    <property type="entry name" value="GntR"/>
    <property type="match status" value="1"/>
</dbReference>
<dbReference type="Proteomes" id="UP001500957">
    <property type="component" value="Unassembled WGS sequence"/>
</dbReference>
<dbReference type="Gene3D" id="3.40.1410.10">
    <property type="entry name" value="Chorismate lyase-like"/>
    <property type="match status" value="1"/>
</dbReference>
<dbReference type="Gene3D" id="1.10.10.10">
    <property type="entry name" value="Winged helix-like DNA-binding domain superfamily/Winged helix DNA-binding domain"/>
    <property type="match status" value="1"/>
</dbReference>
<dbReference type="InterPro" id="IPR000524">
    <property type="entry name" value="Tscrpt_reg_HTH_GntR"/>
</dbReference>
<name>A0ABP3RL07_9ACTN</name>
<dbReference type="InterPro" id="IPR028978">
    <property type="entry name" value="Chorismate_lyase_/UTRA_dom_sf"/>
</dbReference>
<dbReference type="InterPro" id="IPR011663">
    <property type="entry name" value="UTRA"/>
</dbReference>
<reference evidence="6" key="1">
    <citation type="journal article" date="2019" name="Int. J. Syst. Evol. Microbiol.">
        <title>The Global Catalogue of Microorganisms (GCM) 10K type strain sequencing project: providing services to taxonomists for standard genome sequencing and annotation.</title>
        <authorList>
            <consortium name="The Broad Institute Genomics Platform"/>
            <consortium name="The Broad Institute Genome Sequencing Center for Infectious Disease"/>
            <person name="Wu L."/>
            <person name="Ma J."/>
        </authorList>
    </citation>
    <scope>NUCLEOTIDE SEQUENCE [LARGE SCALE GENOMIC DNA]</scope>
    <source>
        <strain evidence="6">JCM 10671</strain>
    </source>
</reference>
<comment type="caution">
    <text evidence="5">The sequence shown here is derived from an EMBL/GenBank/DDBJ whole genome shotgun (WGS) entry which is preliminary data.</text>
</comment>
<evidence type="ECO:0000313" key="5">
    <source>
        <dbReference type="EMBL" id="GAA0609710.1"/>
    </source>
</evidence>
<dbReference type="PRINTS" id="PR00035">
    <property type="entry name" value="HTHGNTR"/>
</dbReference>
<protein>
    <submittedName>
        <fullName evidence="5">GntR family transcriptional regulator</fullName>
    </submittedName>
</protein>
<organism evidence="5 6">
    <name type="scientific">Sporichthya brevicatena</name>
    <dbReference type="NCBI Taxonomy" id="171442"/>
    <lineage>
        <taxon>Bacteria</taxon>
        <taxon>Bacillati</taxon>
        <taxon>Actinomycetota</taxon>
        <taxon>Actinomycetes</taxon>
        <taxon>Sporichthyales</taxon>
        <taxon>Sporichthyaceae</taxon>
        <taxon>Sporichthya</taxon>
    </lineage>
</organism>
<dbReference type="InterPro" id="IPR036390">
    <property type="entry name" value="WH_DNA-bd_sf"/>
</dbReference>
<sequence>MSSPAAPRELDRSSSRPLWAQLEEDLQRRLADGAFDTAFPGEHELAEQYGVSRHTVREALRRMRASGVVDSTRGRGSSVRHAAIEQPLGALYSLFRSVEATGVEQRSKVRVLELRRNAEVAQTLGVDPESDLVLLERLRLADGEPLALDRSWLPREVGEPLLGGTFEHTSLYGEMARLTGIRLNGGRESITALVADAPTRRLLGIKADVAVLAVTRIGCLDGRPLEFRESLIRGDRFSLSAEWPGNAGYRVDVAGMRGAESS</sequence>
<gene>
    <name evidence="5" type="ORF">GCM10009547_09750</name>
</gene>
<dbReference type="PROSITE" id="PS50949">
    <property type="entry name" value="HTH_GNTR"/>
    <property type="match status" value="1"/>
</dbReference>
<dbReference type="InterPro" id="IPR050679">
    <property type="entry name" value="Bact_HTH_transcr_reg"/>
</dbReference>
<evidence type="ECO:0000259" key="4">
    <source>
        <dbReference type="PROSITE" id="PS50949"/>
    </source>
</evidence>
<dbReference type="PANTHER" id="PTHR44846:SF17">
    <property type="entry name" value="GNTR-FAMILY TRANSCRIPTIONAL REGULATOR"/>
    <property type="match status" value="1"/>
</dbReference>